<comment type="caution">
    <text evidence="2">The sequence shown here is derived from an EMBL/GenBank/DDBJ whole genome shotgun (WGS) entry which is preliminary data.</text>
</comment>
<sequence>MDRRIMLNVFPMFGVLPPPYDWLFRSFTPYQMEFLIMKTCFMSQVPGGDEIRNLSVQSSPDEMYFLKHQAEEFQSYVREGDRFYLLFLASPVLHEPNYGNFHNTALSYHVFAKQKYIPLWSRDRLKLALLKFLSSPDALVFPPGREDPCESSGSAQEAEDGTAKPAYRFGQVPVRAFMFRLDDICCPGHKHYLCEETYSNIRYQASRMPLLRMPYSSSVYILTKSSKDNITAHCIAYLTKNLIKPTFKSPTGKLY</sequence>
<keyword evidence="3" id="KW-1185">Reference proteome</keyword>
<accession>A0A8S9Y1Y3</accession>
<proteinExistence type="predicted"/>
<dbReference type="AlphaFoldDB" id="A0A8S9Y1Y3"/>
<feature type="region of interest" description="Disordered" evidence="1">
    <location>
        <begin position="143"/>
        <end position="162"/>
    </location>
</feature>
<reference evidence="2" key="1">
    <citation type="journal article" date="2021" name="Mol. Ecol. Resour.">
        <title>Apolygus lucorum genome provides insights into omnivorousness and mesophyll feeding.</title>
        <authorList>
            <person name="Liu Y."/>
            <person name="Liu H."/>
            <person name="Wang H."/>
            <person name="Huang T."/>
            <person name="Liu B."/>
            <person name="Yang B."/>
            <person name="Yin L."/>
            <person name="Li B."/>
            <person name="Zhang Y."/>
            <person name="Zhang S."/>
            <person name="Jiang F."/>
            <person name="Zhang X."/>
            <person name="Ren Y."/>
            <person name="Wang B."/>
            <person name="Wang S."/>
            <person name="Lu Y."/>
            <person name="Wu K."/>
            <person name="Fan W."/>
            <person name="Wang G."/>
        </authorList>
    </citation>
    <scope>NUCLEOTIDE SEQUENCE</scope>
    <source>
        <strain evidence="2">12Hb</strain>
    </source>
</reference>
<gene>
    <name evidence="2" type="ORF">GE061_009587</name>
</gene>
<evidence type="ECO:0000313" key="2">
    <source>
        <dbReference type="EMBL" id="KAF6214844.1"/>
    </source>
</evidence>
<evidence type="ECO:0000313" key="3">
    <source>
        <dbReference type="Proteomes" id="UP000466442"/>
    </source>
</evidence>
<protein>
    <submittedName>
        <fullName evidence="2">Uncharacterized protein</fullName>
    </submittedName>
</protein>
<organism evidence="2 3">
    <name type="scientific">Apolygus lucorum</name>
    <name type="common">Small green plant bug</name>
    <name type="synonym">Lygocoris lucorum</name>
    <dbReference type="NCBI Taxonomy" id="248454"/>
    <lineage>
        <taxon>Eukaryota</taxon>
        <taxon>Metazoa</taxon>
        <taxon>Ecdysozoa</taxon>
        <taxon>Arthropoda</taxon>
        <taxon>Hexapoda</taxon>
        <taxon>Insecta</taxon>
        <taxon>Pterygota</taxon>
        <taxon>Neoptera</taxon>
        <taxon>Paraneoptera</taxon>
        <taxon>Hemiptera</taxon>
        <taxon>Heteroptera</taxon>
        <taxon>Panheteroptera</taxon>
        <taxon>Cimicomorpha</taxon>
        <taxon>Miridae</taxon>
        <taxon>Mirini</taxon>
        <taxon>Apolygus</taxon>
    </lineage>
</organism>
<dbReference type="Proteomes" id="UP000466442">
    <property type="component" value="Unassembled WGS sequence"/>
</dbReference>
<dbReference type="EMBL" id="WIXP02000002">
    <property type="protein sequence ID" value="KAF6214844.1"/>
    <property type="molecule type" value="Genomic_DNA"/>
</dbReference>
<evidence type="ECO:0000256" key="1">
    <source>
        <dbReference type="SAM" id="MobiDB-lite"/>
    </source>
</evidence>
<name>A0A8S9Y1Y3_APOLU</name>